<feature type="transmembrane region" description="Helical" evidence="1">
    <location>
        <begin position="78"/>
        <end position="96"/>
    </location>
</feature>
<name>A0A345NNP2_9MICO</name>
<keyword evidence="1" id="KW-0472">Membrane</keyword>
<reference evidence="2 3" key="1">
    <citation type="submission" date="2018-07" db="EMBL/GenBank/DDBJ databases">
        <title>Complete genome sequencing of Ornithinimicrobium sp. AMA3305.</title>
        <authorList>
            <person name="Bae J.-W."/>
        </authorList>
    </citation>
    <scope>NUCLEOTIDE SEQUENCE [LARGE SCALE GENOMIC DNA]</scope>
    <source>
        <strain evidence="2 3">AMA3305</strain>
    </source>
</reference>
<dbReference type="AlphaFoldDB" id="A0A345NNP2"/>
<proteinExistence type="predicted"/>
<dbReference type="KEGG" id="orn:DV701_11440"/>
<evidence type="ECO:0000313" key="3">
    <source>
        <dbReference type="Proteomes" id="UP000253790"/>
    </source>
</evidence>
<dbReference type="EMBL" id="CP031229">
    <property type="protein sequence ID" value="AXH96650.1"/>
    <property type="molecule type" value="Genomic_DNA"/>
</dbReference>
<keyword evidence="3" id="KW-1185">Reference proteome</keyword>
<evidence type="ECO:0000256" key="1">
    <source>
        <dbReference type="SAM" id="Phobius"/>
    </source>
</evidence>
<dbReference type="Proteomes" id="UP000253790">
    <property type="component" value="Chromosome"/>
</dbReference>
<sequence>MLTYIFRSSVVWTAVGLAGGLGYRELTRQQEFTGFTQLALVHTHALVWGTIFMLGLLALAVALPGLTRDGRMRWGLHLFNAGLAITVGMLGFKGSLQVLGTSWSDSPALAGISGTGHILLTVSLVLLLLAVGRQVKDLQRTAVTARDDELQELVTTR</sequence>
<dbReference type="OrthoDB" id="1644899at2"/>
<evidence type="ECO:0000313" key="2">
    <source>
        <dbReference type="EMBL" id="AXH96650.1"/>
    </source>
</evidence>
<dbReference type="Pfam" id="PF11070">
    <property type="entry name" value="DUF2871"/>
    <property type="match status" value="1"/>
</dbReference>
<organism evidence="2 3">
    <name type="scientific">Ornithinimicrobium avium</name>
    <dbReference type="NCBI Taxonomy" id="2283195"/>
    <lineage>
        <taxon>Bacteria</taxon>
        <taxon>Bacillati</taxon>
        <taxon>Actinomycetota</taxon>
        <taxon>Actinomycetes</taxon>
        <taxon>Micrococcales</taxon>
        <taxon>Ornithinimicrobiaceae</taxon>
        <taxon>Ornithinimicrobium</taxon>
    </lineage>
</organism>
<keyword evidence="1" id="KW-0812">Transmembrane</keyword>
<feature type="transmembrane region" description="Helical" evidence="1">
    <location>
        <begin position="108"/>
        <end position="131"/>
    </location>
</feature>
<dbReference type="RefSeq" id="WP_114928411.1">
    <property type="nucleotide sequence ID" value="NZ_CP031229.1"/>
</dbReference>
<keyword evidence="1" id="KW-1133">Transmembrane helix</keyword>
<protein>
    <submittedName>
        <fullName evidence="2">DUF2871 family protein</fullName>
    </submittedName>
</protein>
<dbReference type="InterPro" id="IPR021299">
    <property type="entry name" value="DUF2871"/>
</dbReference>
<feature type="transmembrane region" description="Helical" evidence="1">
    <location>
        <begin position="45"/>
        <end position="66"/>
    </location>
</feature>
<accession>A0A345NNP2</accession>
<gene>
    <name evidence="2" type="ORF">DV701_11440</name>
</gene>